<evidence type="ECO:0000256" key="7">
    <source>
        <dbReference type="ARBA" id="ARBA00022842"/>
    </source>
</evidence>
<feature type="binding site" evidence="10">
    <location>
        <position position="89"/>
    </location>
    <ligand>
        <name>Mg(2+)</name>
        <dbReference type="ChEBI" id="CHEBI:18420"/>
        <label>1</label>
        <note>catalytic</note>
    </ligand>
</feature>
<keyword evidence="6 9" id="KW-0378">Hydrolase</keyword>
<dbReference type="CDD" id="cd01638">
    <property type="entry name" value="CysQ"/>
    <property type="match status" value="1"/>
</dbReference>
<evidence type="ECO:0000256" key="1">
    <source>
        <dbReference type="ARBA" id="ARBA00001625"/>
    </source>
</evidence>
<dbReference type="InterPro" id="IPR000760">
    <property type="entry name" value="Inositol_monophosphatase-like"/>
</dbReference>
<feature type="binding site" evidence="9">
    <location>
        <position position="67"/>
    </location>
    <ligand>
        <name>Mg(2+)</name>
        <dbReference type="ChEBI" id="CHEBI:18420"/>
        <label>1</label>
    </ligand>
</feature>
<dbReference type="PANTHER" id="PTHR43028">
    <property type="entry name" value="3'(2'),5'-BISPHOSPHATE NUCLEOTIDASE 1"/>
    <property type="match status" value="1"/>
</dbReference>
<feature type="binding site" evidence="9">
    <location>
        <position position="67"/>
    </location>
    <ligand>
        <name>substrate</name>
    </ligand>
</feature>
<reference evidence="12" key="1">
    <citation type="submission" date="2016-04" db="EMBL/GenBank/DDBJ databases">
        <title>Complete Genome Sequences of Twelve Strains of a Stable Defined Moderately Diverse Mouse Microbiota 2 (sDMDMm2).</title>
        <authorList>
            <person name="Uchimura Y."/>
            <person name="Wyss M."/>
            <person name="Brugiroux S."/>
            <person name="Limenitakis J.P."/>
            <person name="Stecher B."/>
            <person name="McCoy K.D."/>
            <person name="Macpherson A.J."/>
        </authorList>
    </citation>
    <scope>NUCLEOTIDE SEQUENCE [LARGE SCALE GENOMIC DNA]</scope>
    <source>
        <strain evidence="12">I48</strain>
    </source>
</reference>
<organism evidence="11 12">
    <name type="scientific">Bacteroides caecimuris</name>
    <dbReference type="NCBI Taxonomy" id="1796613"/>
    <lineage>
        <taxon>Bacteria</taxon>
        <taxon>Pseudomonadati</taxon>
        <taxon>Bacteroidota</taxon>
        <taxon>Bacteroidia</taxon>
        <taxon>Bacteroidales</taxon>
        <taxon>Bacteroidaceae</taxon>
        <taxon>Bacteroides</taxon>
    </lineage>
</organism>
<dbReference type="GeneID" id="82186808"/>
<dbReference type="GO" id="GO:0008441">
    <property type="term" value="F:3'(2'),5'-bisphosphate nucleotidase activity"/>
    <property type="evidence" value="ECO:0007669"/>
    <property type="project" value="UniProtKB-UniRule"/>
</dbReference>
<dbReference type="HAMAP" id="MF_02095">
    <property type="entry name" value="CysQ"/>
    <property type="match status" value="1"/>
</dbReference>
<proteinExistence type="inferred from homology"/>
<dbReference type="PANTHER" id="PTHR43028:SF5">
    <property type="entry name" value="3'(2'),5'-BISPHOSPHATE NUCLEOTIDASE 1"/>
    <property type="match status" value="1"/>
</dbReference>
<dbReference type="InterPro" id="IPR020583">
    <property type="entry name" value="Inositol_monoP_metal-BS"/>
</dbReference>
<evidence type="ECO:0000256" key="6">
    <source>
        <dbReference type="ARBA" id="ARBA00022801"/>
    </source>
</evidence>
<dbReference type="Gene3D" id="3.30.540.10">
    <property type="entry name" value="Fructose-1,6-Bisphosphatase, subunit A, domain 1"/>
    <property type="match status" value="1"/>
</dbReference>
<dbReference type="KEGG" id="bcae:A4V03_06630"/>
<evidence type="ECO:0000313" key="11">
    <source>
        <dbReference type="EMBL" id="ANU57283.1"/>
    </source>
</evidence>
<evidence type="ECO:0000256" key="8">
    <source>
        <dbReference type="ARBA" id="ARBA00023136"/>
    </source>
</evidence>
<protein>
    <recommendedName>
        <fullName evidence="9">3'(2'),5'-bisphosphate nucleotidase CysQ</fullName>
        <ecNumber evidence="9">3.1.3.7</ecNumber>
    </recommendedName>
    <alternativeName>
        <fullName evidence="9">3'(2'),5-bisphosphonucleoside 3'(2')-phosphohydrolase</fullName>
    </alternativeName>
    <alternativeName>
        <fullName evidence="9">3'-phosphoadenosine 5'-phosphate phosphatase</fullName>
        <shortName evidence="9">PAP phosphatase</shortName>
    </alternativeName>
</protein>
<dbReference type="PROSITE" id="PS00629">
    <property type="entry name" value="IMP_1"/>
    <property type="match status" value="1"/>
</dbReference>
<sequence length="274" mass="30409">MEQKYVMAAIEAALKAGEKILSVYNDPASDFEIERKADNSPLTIADRKAHEAIVAILNDTPFPVLSEEGKHLGYETRREWDNLWIVDPLDGTKEFIKRNGEFTVNIALVQDSVPVFGVIYVPVKNELYFGVEGVGAYKCSGIASWEGDGVALEGLVAKSERLPLKEVHDHLIVVASRSHLSPETESYIADLRKKHGSVELISSGSSIKICLVSEGKADVYPRFAPTMEWDTAAGHAIARAAGMEVYQAGKEEPLRYNKEDLLNPWFVVEPKREH</sequence>
<feature type="binding site" evidence="9">
    <location>
        <position position="89"/>
    </location>
    <ligand>
        <name>Mg(2+)</name>
        <dbReference type="ChEBI" id="CHEBI:18420"/>
        <label>1</label>
    </ligand>
</feature>
<dbReference type="InterPro" id="IPR050725">
    <property type="entry name" value="CysQ/Inositol_MonoPase"/>
</dbReference>
<evidence type="ECO:0000313" key="12">
    <source>
        <dbReference type="Proteomes" id="UP000092631"/>
    </source>
</evidence>
<dbReference type="GO" id="GO:0000287">
    <property type="term" value="F:magnesium ion binding"/>
    <property type="evidence" value="ECO:0007669"/>
    <property type="project" value="UniProtKB-UniRule"/>
</dbReference>
<feature type="binding site" evidence="9">
    <location>
        <begin position="89"/>
        <end position="92"/>
    </location>
    <ligand>
        <name>substrate</name>
    </ligand>
</feature>
<dbReference type="EC" id="3.1.3.7" evidence="9"/>
<keyword evidence="7 9" id="KW-0460">Magnesium</keyword>
<dbReference type="Gene3D" id="3.40.190.80">
    <property type="match status" value="1"/>
</dbReference>
<evidence type="ECO:0000256" key="9">
    <source>
        <dbReference type="HAMAP-Rule" id="MF_02095"/>
    </source>
</evidence>
<evidence type="ECO:0000256" key="10">
    <source>
        <dbReference type="PIRSR" id="PIRSR600760-2"/>
    </source>
</evidence>
<dbReference type="EMBL" id="CP015401">
    <property type="protein sequence ID" value="ANU57283.1"/>
    <property type="molecule type" value="Genomic_DNA"/>
</dbReference>
<dbReference type="AlphaFoldDB" id="A0A1C7GY57"/>
<comment type="cofactor">
    <cofactor evidence="9 10">
        <name>Mg(2+)</name>
        <dbReference type="ChEBI" id="CHEBI:18420"/>
    </cofactor>
</comment>
<dbReference type="SUPFAM" id="SSF56655">
    <property type="entry name" value="Carbohydrate phosphatase"/>
    <property type="match status" value="1"/>
</dbReference>
<feature type="binding site" evidence="10">
    <location>
        <position position="67"/>
    </location>
    <ligand>
        <name>Mg(2+)</name>
        <dbReference type="ChEBI" id="CHEBI:18420"/>
        <label>1</label>
        <note>catalytic</note>
    </ligand>
</feature>
<comment type="subcellular location">
    <subcellularLocation>
        <location evidence="9">Cell membrane</location>
        <topology evidence="9">Peripheral membrane protein</topology>
        <orientation evidence="9">Cytoplasmic side</orientation>
    </subcellularLocation>
</comment>
<comment type="function">
    <text evidence="9">Converts adenosine-3',5'-bisphosphate (PAP) to AMP.</text>
</comment>
<dbReference type="GO" id="GO:0050427">
    <property type="term" value="P:3'-phosphoadenosine 5'-phosphosulfate metabolic process"/>
    <property type="evidence" value="ECO:0007669"/>
    <property type="project" value="TreeGrafter"/>
</dbReference>
<dbReference type="FunFam" id="3.40.190.80:FF:000005">
    <property type="entry name" value="3'(2'),5'-bisphosphate nucleotidase CysQ"/>
    <property type="match status" value="1"/>
</dbReference>
<dbReference type="FunFam" id="3.30.540.10:FF:000007">
    <property type="entry name" value="3'(2'),5'-bisphosphate nucleotidase CysQ"/>
    <property type="match status" value="1"/>
</dbReference>
<feature type="binding site" evidence="9">
    <location>
        <position position="87"/>
    </location>
    <ligand>
        <name>Mg(2+)</name>
        <dbReference type="ChEBI" id="CHEBI:18420"/>
        <label>1</label>
    </ligand>
</feature>
<keyword evidence="4" id="KW-0997">Cell inner membrane</keyword>
<gene>
    <name evidence="9" type="primary">cysQ</name>
    <name evidence="11" type="ORF">A4V03_06630</name>
</gene>
<accession>A0A1C7GY57</accession>
<feature type="binding site" evidence="9">
    <location>
        <position position="87"/>
    </location>
    <ligand>
        <name>Mg(2+)</name>
        <dbReference type="ChEBI" id="CHEBI:18420"/>
        <label>2</label>
    </ligand>
</feature>
<feature type="binding site" evidence="9">
    <location>
        <position position="230"/>
    </location>
    <ligand>
        <name>Mg(2+)</name>
        <dbReference type="ChEBI" id="CHEBI:18420"/>
        <label>2</label>
    </ligand>
</feature>
<dbReference type="OrthoDB" id="9772456at2"/>
<dbReference type="Pfam" id="PF00459">
    <property type="entry name" value="Inositol_P"/>
    <property type="match status" value="1"/>
</dbReference>
<evidence type="ECO:0000256" key="3">
    <source>
        <dbReference type="ARBA" id="ARBA00022475"/>
    </source>
</evidence>
<keyword evidence="12" id="KW-1185">Reference proteome</keyword>
<comment type="similarity">
    <text evidence="2 9">Belongs to the inositol monophosphatase superfamily. CysQ family.</text>
</comment>
<comment type="catalytic activity">
    <reaction evidence="1 9">
        <text>adenosine 3',5'-bisphosphate + H2O = AMP + phosphate</text>
        <dbReference type="Rhea" id="RHEA:10040"/>
        <dbReference type="ChEBI" id="CHEBI:15377"/>
        <dbReference type="ChEBI" id="CHEBI:43474"/>
        <dbReference type="ChEBI" id="CHEBI:58343"/>
        <dbReference type="ChEBI" id="CHEBI:456215"/>
        <dbReference type="EC" id="3.1.3.7"/>
    </reaction>
</comment>
<keyword evidence="3 9" id="KW-1003">Cell membrane</keyword>
<feature type="binding site" evidence="10">
    <location>
        <position position="87"/>
    </location>
    <ligand>
        <name>Mg(2+)</name>
        <dbReference type="ChEBI" id="CHEBI:18420"/>
        <label>1</label>
        <note>catalytic</note>
    </ligand>
</feature>
<dbReference type="GO" id="GO:0005886">
    <property type="term" value="C:plasma membrane"/>
    <property type="evidence" value="ECO:0007669"/>
    <property type="project" value="UniProtKB-SubCell"/>
</dbReference>
<keyword evidence="8 9" id="KW-0472">Membrane</keyword>
<feature type="binding site" evidence="9 10">
    <location>
        <position position="90"/>
    </location>
    <ligand>
        <name>Mg(2+)</name>
        <dbReference type="ChEBI" id="CHEBI:18420"/>
        <label>2</label>
    </ligand>
</feature>
<dbReference type="Proteomes" id="UP000092631">
    <property type="component" value="Chromosome"/>
</dbReference>
<dbReference type="RefSeq" id="WP_065538370.1">
    <property type="nucleotide sequence ID" value="NZ_CAPDLJ010000005.1"/>
</dbReference>
<feature type="binding site" evidence="10">
    <location>
        <position position="230"/>
    </location>
    <ligand>
        <name>Mg(2+)</name>
        <dbReference type="ChEBI" id="CHEBI:18420"/>
        <label>1</label>
        <note>catalytic</note>
    </ligand>
</feature>
<evidence type="ECO:0000256" key="4">
    <source>
        <dbReference type="ARBA" id="ARBA00022519"/>
    </source>
</evidence>
<evidence type="ECO:0000256" key="5">
    <source>
        <dbReference type="ARBA" id="ARBA00022723"/>
    </source>
</evidence>
<keyword evidence="5 9" id="KW-0479">Metal-binding</keyword>
<name>A0A1C7GY57_9BACE</name>
<evidence type="ECO:0000256" key="2">
    <source>
        <dbReference type="ARBA" id="ARBA00005289"/>
    </source>
</evidence>
<feature type="binding site" evidence="9">
    <location>
        <position position="230"/>
    </location>
    <ligand>
        <name>substrate</name>
    </ligand>
</feature>
<dbReference type="InterPro" id="IPR006240">
    <property type="entry name" value="CysQ"/>
</dbReference>
<dbReference type="GO" id="GO:0000103">
    <property type="term" value="P:sulfate assimilation"/>
    <property type="evidence" value="ECO:0007669"/>
    <property type="project" value="TreeGrafter"/>
</dbReference>
<dbReference type="NCBIfam" id="TIGR01331">
    <property type="entry name" value="bisphos_cysQ"/>
    <property type="match status" value="1"/>
</dbReference>